<gene>
    <name evidence="1" type="ORF">Tsubulata_048274</name>
</gene>
<evidence type="ECO:0000313" key="1">
    <source>
        <dbReference type="EMBL" id="KAJ4849386.1"/>
    </source>
</evidence>
<name>A0A9Q0GGK6_9ROSI</name>
<reference evidence="1" key="1">
    <citation type="submission" date="2022-02" db="EMBL/GenBank/DDBJ databases">
        <authorList>
            <person name="Henning P.M."/>
            <person name="McCubbin A.G."/>
            <person name="Shore J.S."/>
        </authorList>
    </citation>
    <scope>NUCLEOTIDE SEQUENCE</scope>
    <source>
        <strain evidence="1">F60SS</strain>
        <tissue evidence="1">Leaves</tissue>
    </source>
</reference>
<dbReference type="EMBL" id="JAKUCV010000621">
    <property type="protein sequence ID" value="KAJ4849386.1"/>
    <property type="molecule type" value="Genomic_DNA"/>
</dbReference>
<sequence length="185" mass="20314">MKDLSVRFDNISIHGAGTGRKAAAGTFFSLACSSQIGPARSFEKQSSSSARYPCLSKTEAEAHSCKPLSTALEEVHKKGTLMERLEMLENRVFQLSLEINAENTSGSCSSTVLAPEENGDEAASSVVTGKAEHLIFTHQDSQTKVTTQEHESIIPLGEACPRRSNNCQKRKMGHKKWLRWLRMGC</sequence>
<organism evidence="1 2">
    <name type="scientific">Turnera subulata</name>
    <dbReference type="NCBI Taxonomy" id="218843"/>
    <lineage>
        <taxon>Eukaryota</taxon>
        <taxon>Viridiplantae</taxon>
        <taxon>Streptophyta</taxon>
        <taxon>Embryophyta</taxon>
        <taxon>Tracheophyta</taxon>
        <taxon>Spermatophyta</taxon>
        <taxon>Magnoliopsida</taxon>
        <taxon>eudicotyledons</taxon>
        <taxon>Gunneridae</taxon>
        <taxon>Pentapetalae</taxon>
        <taxon>rosids</taxon>
        <taxon>fabids</taxon>
        <taxon>Malpighiales</taxon>
        <taxon>Passifloraceae</taxon>
        <taxon>Turnera</taxon>
    </lineage>
</organism>
<dbReference type="OrthoDB" id="1225832at2759"/>
<dbReference type="AlphaFoldDB" id="A0A9Q0GGK6"/>
<dbReference type="PANTHER" id="PTHR34190">
    <property type="entry name" value="EXPRESSED PROTEIN"/>
    <property type="match status" value="1"/>
</dbReference>
<comment type="caution">
    <text evidence="1">The sequence shown here is derived from an EMBL/GenBank/DDBJ whole genome shotgun (WGS) entry which is preliminary data.</text>
</comment>
<accession>A0A9Q0GGK6</accession>
<dbReference type="PANTHER" id="PTHR34190:SF10">
    <property type="entry name" value="TERNARY COMPLEX FACTOR MIP1 LEUCINE-ZIPPER DOMAIN-CONTAINING PROTEIN"/>
    <property type="match status" value="1"/>
</dbReference>
<keyword evidence="2" id="KW-1185">Reference proteome</keyword>
<dbReference type="PROSITE" id="PS51257">
    <property type="entry name" value="PROKAR_LIPOPROTEIN"/>
    <property type="match status" value="1"/>
</dbReference>
<protein>
    <submittedName>
        <fullName evidence="1">Uncharacterized protein</fullName>
    </submittedName>
</protein>
<evidence type="ECO:0000313" key="2">
    <source>
        <dbReference type="Proteomes" id="UP001141552"/>
    </source>
</evidence>
<dbReference type="Proteomes" id="UP001141552">
    <property type="component" value="Unassembled WGS sequence"/>
</dbReference>
<reference evidence="1" key="2">
    <citation type="journal article" date="2023" name="Plants (Basel)">
        <title>Annotation of the Turnera subulata (Passifloraceae) Draft Genome Reveals the S-Locus Evolved after the Divergence of Turneroideae from Passifloroideae in a Stepwise Manner.</title>
        <authorList>
            <person name="Henning P.M."/>
            <person name="Roalson E.H."/>
            <person name="Mir W."/>
            <person name="McCubbin A.G."/>
            <person name="Shore J.S."/>
        </authorList>
    </citation>
    <scope>NUCLEOTIDE SEQUENCE</scope>
    <source>
        <strain evidence="1">F60SS</strain>
    </source>
</reference>
<proteinExistence type="predicted"/>